<reference evidence="2 3" key="1">
    <citation type="submission" date="2016-12" db="EMBL/GenBank/DDBJ databases">
        <title>The genomes of Aspergillus section Nigri reveals drivers in fungal speciation.</title>
        <authorList>
            <consortium name="DOE Joint Genome Institute"/>
            <person name="Vesth T.C."/>
            <person name="Nybo J."/>
            <person name="Theobald S."/>
            <person name="Brandl J."/>
            <person name="Frisvad J.C."/>
            <person name="Nielsen K.F."/>
            <person name="Lyhne E.K."/>
            <person name="Kogle M.E."/>
            <person name="Kuo A."/>
            <person name="Riley R."/>
            <person name="Clum A."/>
            <person name="Nolan M."/>
            <person name="Lipzen A."/>
            <person name="Salamov A."/>
            <person name="Henrissat B."/>
            <person name="Wiebenga A."/>
            <person name="De Vries R.P."/>
            <person name="Grigoriev I.V."/>
            <person name="Mortensen U.H."/>
            <person name="Andersen M.R."/>
            <person name="Baker S.E."/>
        </authorList>
    </citation>
    <scope>NUCLEOTIDE SEQUENCE [LARGE SCALE GENOMIC DNA]</scope>
    <source>
        <strain evidence="2 3">CBS 121591</strain>
    </source>
</reference>
<dbReference type="InterPro" id="IPR052413">
    <property type="entry name" value="SUR7_domain"/>
</dbReference>
<dbReference type="PANTHER" id="PTHR28019:SF3">
    <property type="entry name" value="INTEGRAL MEMBRANE PROTEIN (AFU_ORTHOLOGUE AFUA_6G07470)"/>
    <property type="match status" value="1"/>
</dbReference>
<keyword evidence="1" id="KW-0472">Membrane</keyword>
<organism evidence="2 3">
    <name type="scientific">Aspergillus uvarum CBS 121591</name>
    <dbReference type="NCBI Taxonomy" id="1448315"/>
    <lineage>
        <taxon>Eukaryota</taxon>
        <taxon>Fungi</taxon>
        <taxon>Dikarya</taxon>
        <taxon>Ascomycota</taxon>
        <taxon>Pezizomycotina</taxon>
        <taxon>Eurotiomycetes</taxon>
        <taxon>Eurotiomycetidae</taxon>
        <taxon>Eurotiales</taxon>
        <taxon>Aspergillaceae</taxon>
        <taxon>Aspergillus</taxon>
        <taxon>Aspergillus subgen. Circumdati</taxon>
    </lineage>
</organism>
<dbReference type="AlphaFoldDB" id="A0A319DP28"/>
<gene>
    <name evidence="2" type="ORF">BO82DRAFT_392739</name>
</gene>
<dbReference type="RefSeq" id="XP_025491262.1">
    <property type="nucleotide sequence ID" value="XM_025638639.1"/>
</dbReference>
<dbReference type="PANTHER" id="PTHR28019">
    <property type="entry name" value="CELL MEMBRANE PROTEIN YLR413W-RELATED"/>
    <property type="match status" value="1"/>
</dbReference>
<name>A0A319DP28_9EURO</name>
<feature type="transmembrane region" description="Helical" evidence="1">
    <location>
        <begin position="201"/>
        <end position="222"/>
    </location>
</feature>
<protein>
    <submittedName>
        <fullName evidence="2">Integral membrane protein</fullName>
    </submittedName>
</protein>
<feature type="transmembrane region" description="Helical" evidence="1">
    <location>
        <begin position="6"/>
        <end position="31"/>
    </location>
</feature>
<proteinExistence type="predicted"/>
<keyword evidence="3" id="KW-1185">Reference proteome</keyword>
<dbReference type="GeneID" id="37141381"/>
<feature type="transmembrane region" description="Helical" evidence="1">
    <location>
        <begin position="129"/>
        <end position="158"/>
    </location>
</feature>
<dbReference type="InterPro" id="IPR009571">
    <property type="entry name" value="SUR7/Rim9-like_fungi"/>
</dbReference>
<dbReference type="GO" id="GO:0005886">
    <property type="term" value="C:plasma membrane"/>
    <property type="evidence" value="ECO:0007669"/>
    <property type="project" value="InterPro"/>
</dbReference>
<dbReference type="Proteomes" id="UP000248340">
    <property type="component" value="Unassembled WGS sequence"/>
</dbReference>
<dbReference type="GO" id="GO:0031505">
    <property type="term" value="P:fungal-type cell wall organization"/>
    <property type="evidence" value="ECO:0007669"/>
    <property type="project" value="TreeGrafter"/>
</dbReference>
<dbReference type="PROSITE" id="PS51257">
    <property type="entry name" value="PROKAR_LIPOPROTEIN"/>
    <property type="match status" value="1"/>
</dbReference>
<sequence>MNQLGRFAWIIGPCVLTTGSLICLIIVALGCRDANKAERLYSFRFELKKLTTSPNSVVSAGLWNYCAGDITADSTYSTTYCSTPQGGFWFDPVDIWGLKGADMRYAMPSELQRALSVYRTASLGMEISYLLAICANILGIVVGLLTGFCRLGICFTWLLTGISLLFTTAAAVTSTTLFSTLAGVLKLTLKPYGIYGHLGKNIYGATWLAVALSFLATMVWLVDCCCAPGRNTHHSQERKPLAGLEHDKSYNYNSLPAAGVLKTSYPPSPPPLFPPSQGPGLHLYPMNQVPQHRGPSGTFELHRHA</sequence>
<evidence type="ECO:0000313" key="2">
    <source>
        <dbReference type="EMBL" id="PYH81062.1"/>
    </source>
</evidence>
<dbReference type="Pfam" id="PF06687">
    <property type="entry name" value="SUR7"/>
    <property type="match status" value="1"/>
</dbReference>
<feature type="transmembrane region" description="Helical" evidence="1">
    <location>
        <begin position="164"/>
        <end position="189"/>
    </location>
</feature>
<keyword evidence="1" id="KW-0812">Transmembrane</keyword>
<keyword evidence="1" id="KW-1133">Transmembrane helix</keyword>
<dbReference type="OrthoDB" id="4480814at2759"/>
<evidence type="ECO:0000313" key="3">
    <source>
        <dbReference type="Proteomes" id="UP000248340"/>
    </source>
</evidence>
<evidence type="ECO:0000256" key="1">
    <source>
        <dbReference type="SAM" id="Phobius"/>
    </source>
</evidence>
<dbReference type="EMBL" id="KZ821705">
    <property type="protein sequence ID" value="PYH81062.1"/>
    <property type="molecule type" value="Genomic_DNA"/>
</dbReference>
<dbReference type="GO" id="GO:0051285">
    <property type="term" value="C:cell cortex of cell tip"/>
    <property type="evidence" value="ECO:0007669"/>
    <property type="project" value="TreeGrafter"/>
</dbReference>
<dbReference type="VEuPathDB" id="FungiDB:BO82DRAFT_392739"/>
<accession>A0A319DP28</accession>